<dbReference type="AlphaFoldDB" id="A0AAN0KBA2"/>
<evidence type="ECO:0000256" key="1">
    <source>
        <dbReference type="SAM" id="MobiDB-lite"/>
    </source>
</evidence>
<protein>
    <submittedName>
        <fullName evidence="2">Uncharacterized protein</fullName>
    </submittedName>
</protein>
<reference evidence="2" key="1">
    <citation type="journal article" date="2024" name="Int. J. Syst. Evol. Microbiol.">
        <title>Brooklawnia propionicigenes sp. nov., a facultatively anaerobic, propionate-producing bacterium isolated from a methanogenic reactor treating waste from cattle farms.</title>
        <authorList>
            <person name="Akita Y."/>
            <person name="Ueki A."/>
            <person name="Tonouchi A."/>
            <person name="Sugawara Y."/>
            <person name="Honma S."/>
            <person name="Kaku N."/>
            <person name="Ueki K."/>
        </authorList>
    </citation>
    <scope>NUCLEOTIDE SEQUENCE</scope>
    <source>
        <strain evidence="2">SH051</strain>
    </source>
</reference>
<dbReference type="KEGG" id="broo:brsh051_25430"/>
<evidence type="ECO:0000313" key="2">
    <source>
        <dbReference type="EMBL" id="BEH03262.1"/>
    </source>
</evidence>
<dbReference type="EMBL" id="AP028056">
    <property type="protein sequence ID" value="BEH03262.1"/>
    <property type="molecule type" value="Genomic_DNA"/>
</dbReference>
<proteinExistence type="predicted"/>
<feature type="region of interest" description="Disordered" evidence="1">
    <location>
        <begin position="15"/>
        <end position="53"/>
    </location>
</feature>
<evidence type="ECO:0000313" key="3">
    <source>
        <dbReference type="Proteomes" id="UP001431656"/>
    </source>
</evidence>
<gene>
    <name evidence="2" type="ORF">brsh051_25430</name>
</gene>
<sequence length="68" mass="7312">MLLTVPSRLPWRTFRTPLANGTPPGLTRELSERVAPGTDAGRERPTVPSVPVVEPEIEPVTVLAGRGL</sequence>
<dbReference type="Proteomes" id="UP001431656">
    <property type="component" value="Chromosome"/>
</dbReference>
<accession>A0AAN0KBA2</accession>
<name>A0AAN0KBA2_9ACTN</name>
<organism evidence="2 3">
    <name type="scientific">Brooklawnia propionicigenes</name>
    <dbReference type="NCBI Taxonomy" id="3041175"/>
    <lineage>
        <taxon>Bacteria</taxon>
        <taxon>Bacillati</taxon>
        <taxon>Actinomycetota</taxon>
        <taxon>Actinomycetes</taxon>
        <taxon>Propionibacteriales</taxon>
        <taxon>Propionibacteriaceae</taxon>
        <taxon>Brooklawnia</taxon>
    </lineage>
</organism>
<keyword evidence="3" id="KW-1185">Reference proteome</keyword>